<keyword evidence="1" id="KW-0812">Transmembrane</keyword>
<organism evidence="2 3">
    <name type="scientific">Fusarium heterosporum</name>
    <dbReference type="NCBI Taxonomy" id="42747"/>
    <lineage>
        <taxon>Eukaryota</taxon>
        <taxon>Fungi</taxon>
        <taxon>Dikarya</taxon>
        <taxon>Ascomycota</taxon>
        <taxon>Pezizomycotina</taxon>
        <taxon>Sordariomycetes</taxon>
        <taxon>Hypocreomycetidae</taxon>
        <taxon>Hypocreales</taxon>
        <taxon>Nectriaceae</taxon>
        <taxon>Fusarium</taxon>
        <taxon>Fusarium heterosporum species complex</taxon>
    </lineage>
</organism>
<sequence length="541" mass="61569">MESTASSAGPAAQDSCVKMEKYRKTMEKALSSKSIHPWQNINHGWKSRIRIVRFSQGAASVTEPNLNRRNNPQHLWQDLNEAIEHPTNSSPKRTLILLEGMDPRIAEALSIKLDIVPEFWISHYTPSTLTLLSPSGIKHTRSTYWSSYFPAKMRFVANKAHRKKAQFHLYQGSCYRGVIGFNPAHEWTEVWNSVSFWGQRSDNGWTVLMDIPFGVLIPKDEPKVTLPGSVSLQTYVEPFSGPGSYSSSVIVSLEDPASHKRYTGGLPLWDSVLQAYETEKVITTDDPFSAATIVRNFIFLKWQYDISERYNPNHTIWISGVSDSFAPFEVQPDHRNTIIERGRKVAADYQSLRVSRQYLQHYEFFILDTIQALGFDNTDFASSDGNDEFQKVLNQESKRWTRLREHIRMLDDLISGNMAMYAQRSTMEEAFLNRLQAYDSFEQTKAANEQAAAANRTARSSGQLTKIATVAVPFTVAASILSMNGDFAAGERLFFVYWCVALPLTFALLAWVMQDDLQGLKKRALKKRRNVSDDHDTEYDT</sequence>
<dbReference type="Proteomes" id="UP000567885">
    <property type="component" value="Unassembled WGS sequence"/>
</dbReference>
<reference evidence="2 3" key="1">
    <citation type="submission" date="2020-05" db="EMBL/GenBank/DDBJ databases">
        <title>Identification and distribution of gene clusters putatively required for synthesis of sphingolipid metabolism inhibitors in phylogenetically diverse species of the filamentous fungus Fusarium.</title>
        <authorList>
            <person name="Kim H.-S."/>
            <person name="Busman M."/>
            <person name="Brown D.W."/>
            <person name="Divon H."/>
            <person name="Uhlig S."/>
            <person name="Proctor R.H."/>
        </authorList>
    </citation>
    <scope>NUCLEOTIDE SEQUENCE [LARGE SCALE GENOMIC DNA]</scope>
    <source>
        <strain evidence="2 3">NRRL 20693</strain>
    </source>
</reference>
<proteinExistence type="predicted"/>
<name>A0A8H5WR55_FUSHE</name>
<feature type="transmembrane region" description="Helical" evidence="1">
    <location>
        <begin position="495"/>
        <end position="513"/>
    </location>
</feature>
<comment type="caution">
    <text evidence="2">The sequence shown here is derived from an EMBL/GenBank/DDBJ whole genome shotgun (WGS) entry which is preliminary data.</text>
</comment>
<gene>
    <name evidence="2" type="ORF">FHETE_5981</name>
</gene>
<evidence type="ECO:0000313" key="3">
    <source>
        <dbReference type="Proteomes" id="UP000567885"/>
    </source>
</evidence>
<dbReference type="EMBL" id="JAAGWQ010000103">
    <property type="protein sequence ID" value="KAF5667278.1"/>
    <property type="molecule type" value="Genomic_DNA"/>
</dbReference>
<evidence type="ECO:0000313" key="2">
    <source>
        <dbReference type="EMBL" id="KAF5667278.1"/>
    </source>
</evidence>
<accession>A0A8H5WR55</accession>
<keyword evidence="1" id="KW-1133">Transmembrane helix</keyword>
<evidence type="ECO:0000256" key="1">
    <source>
        <dbReference type="SAM" id="Phobius"/>
    </source>
</evidence>
<protein>
    <submittedName>
        <fullName evidence="2">Uncharacterized protein</fullName>
    </submittedName>
</protein>
<dbReference type="AlphaFoldDB" id="A0A8H5WR55"/>
<keyword evidence="3" id="KW-1185">Reference proteome</keyword>
<dbReference type="OrthoDB" id="5428055at2759"/>
<keyword evidence="1" id="KW-0472">Membrane</keyword>